<name>A0A8J4DZ57_9ACTN</name>
<dbReference type="SUPFAM" id="SSF48452">
    <property type="entry name" value="TPR-like"/>
    <property type="match status" value="1"/>
</dbReference>
<organism evidence="6 7">
    <name type="scientific">Virgisporangium aurantiacum</name>
    <dbReference type="NCBI Taxonomy" id="175570"/>
    <lineage>
        <taxon>Bacteria</taxon>
        <taxon>Bacillati</taxon>
        <taxon>Actinomycetota</taxon>
        <taxon>Actinomycetes</taxon>
        <taxon>Micromonosporales</taxon>
        <taxon>Micromonosporaceae</taxon>
        <taxon>Virgisporangium</taxon>
    </lineage>
</organism>
<dbReference type="InterPro" id="IPR011990">
    <property type="entry name" value="TPR-like_helical_dom_sf"/>
</dbReference>
<accession>A0A8J4DZ57</accession>
<dbReference type="CDD" id="cd06170">
    <property type="entry name" value="LuxR_C_like"/>
    <property type="match status" value="1"/>
</dbReference>
<dbReference type="InterPro" id="IPR041617">
    <property type="entry name" value="TPR_MalT"/>
</dbReference>
<dbReference type="Gene3D" id="1.10.10.10">
    <property type="entry name" value="Winged helix-like DNA-binding domain superfamily/Winged helix DNA-binding domain"/>
    <property type="match status" value="1"/>
</dbReference>
<protein>
    <submittedName>
        <fullName evidence="6">Transcriptional regulator</fullName>
    </submittedName>
</protein>
<dbReference type="EMBL" id="BOPG01000019">
    <property type="protein sequence ID" value="GIJ55614.1"/>
    <property type="molecule type" value="Genomic_DNA"/>
</dbReference>
<dbReference type="Gene3D" id="1.25.40.10">
    <property type="entry name" value="Tetratricopeptide repeat domain"/>
    <property type="match status" value="1"/>
</dbReference>
<dbReference type="Proteomes" id="UP000612585">
    <property type="component" value="Unassembled WGS sequence"/>
</dbReference>
<dbReference type="GO" id="GO:0003677">
    <property type="term" value="F:DNA binding"/>
    <property type="evidence" value="ECO:0007669"/>
    <property type="project" value="UniProtKB-KW"/>
</dbReference>
<dbReference type="InterPro" id="IPR059106">
    <property type="entry name" value="WHD_MalT"/>
</dbReference>
<comment type="caution">
    <text evidence="6">The sequence shown here is derived from an EMBL/GenBank/DDBJ whole genome shotgun (WGS) entry which is preliminary data.</text>
</comment>
<evidence type="ECO:0000256" key="4">
    <source>
        <dbReference type="SAM" id="MobiDB-lite"/>
    </source>
</evidence>
<evidence type="ECO:0000256" key="1">
    <source>
        <dbReference type="ARBA" id="ARBA00023015"/>
    </source>
</evidence>
<evidence type="ECO:0000256" key="3">
    <source>
        <dbReference type="ARBA" id="ARBA00023163"/>
    </source>
</evidence>
<keyword evidence="3" id="KW-0804">Transcription</keyword>
<dbReference type="PROSITE" id="PS50043">
    <property type="entry name" value="HTH_LUXR_2"/>
    <property type="match status" value="1"/>
</dbReference>
<dbReference type="Gene3D" id="3.40.50.300">
    <property type="entry name" value="P-loop containing nucleotide triphosphate hydrolases"/>
    <property type="match status" value="1"/>
</dbReference>
<keyword evidence="2" id="KW-0238">DNA-binding</keyword>
<dbReference type="SMART" id="SM00421">
    <property type="entry name" value="HTH_LUXR"/>
    <property type="match status" value="1"/>
</dbReference>
<dbReference type="Pfam" id="PF25873">
    <property type="entry name" value="WHD_MalT"/>
    <property type="match status" value="1"/>
</dbReference>
<feature type="domain" description="HTH luxR-type" evidence="5">
    <location>
        <begin position="829"/>
        <end position="894"/>
    </location>
</feature>
<keyword evidence="7" id="KW-1185">Reference proteome</keyword>
<evidence type="ECO:0000259" key="5">
    <source>
        <dbReference type="PROSITE" id="PS50043"/>
    </source>
</evidence>
<dbReference type="Pfam" id="PF00196">
    <property type="entry name" value="GerE"/>
    <property type="match status" value="1"/>
</dbReference>
<evidence type="ECO:0000313" key="7">
    <source>
        <dbReference type="Proteomes" id="UP000612585"/>
    </source>
</evidence>
<proteinExistence type="predicted"/>
<gene>
    <name evidence="6" type="ORF">Vau01_031300</name>
</gene>
<evidence type="ECO:0000313" key="6">
    <source>
        <dbReference type="EMBL" id="GIJ55614.1"/>
    </source>
</evidence>
<dbReference type="Pfam" id="PF17874">
    <property type="entry name" value="TPR_MalT"/>
    <property type="match status" value="1"/>
</dbReference>
<dbReference type="SUPFAM" id="SSF46894">
    <property type="entry name" value="C-terminal effector domain of the bipartite response regulators"/>
    <property type="match status" value="1"/>
</dbReference>
<dbReference type="InterPro" id="IPR036388">
    <property type="entry name" value="WH-like_DNA-bd_sf"/>
</dbReference>
<keyword evidence="1" id="KW-0805">Transcription regulation</keyword>
<dbReference type="InterPro" id="IPR000792">
    <property type="entry name" value="Tscrpt_reg_LuxR_C"/>
</dbReference>
<reference evidence="6" key="1">
    <citation type="submission" date="2021-01" db="EMBL/GenBank/DDBJ databases">
        <title>Whole genome shotgun sequence of Virgisporangium aurantiacum NBRC 16421.</title>
        <authorList>
            <person name="Komaki H."/>
            <person name="Tamura T."/>
        </authorList>
    </citation>
    <scope>NUCLEOTIDE SEQUENCE</scope>
    <source>
        <strain evidence="6">NBRC 16421</strain>
    </source>
</reference>
<dbReference type="InterPro" id="IPR027417">
    <property type="entry name" value="P-loop_NTPase"/>
</dbReference>
<evidence type="ECO:0000256" key="2">
    <source>
        <dbReference type="ARBA" id="ARBA00023125"/>
    </source>
</evidence>
<dbReference type="SUPFAM" id="SSF52540">
    <property type="entry name" value="P-loop containing nucleoside triphosphate hydrolases"/>
    <property type="match status" value="1"/>
</dbReference>
<dbReference type="PANTHER" id="PTHR44688:SF16">
    <property type="entry name" value="DNA-BINDING TRANSCRIPTIONAL ACTIVATOR DEVR_DOSR"/>
    <property type="match status" value="1"/>
</dbReference>
<dbReference type="PANTHER" id="PTHR44688">
    <property type="entry name" value="DNA-BINDING TRANSCRIPTIONAL ACTIVATOR DEVR_DOSR"/>
    <property type="match status" value="1"/>
</dbReference>
<dbReference type="RefSeq" id="WP_203992653.1">
    <property type="nucleotide sequence ID" value="NZ_BOPG01000019.1"/>
</dbReference>
<dbReference type="AlphaFoldDB" id="A0A8J4DZ57"/>
<dbReference type="PRINTS" id="PR00038">
    <property type="entry name" value="HTHLUXR"/>
</dbReference>
<dbReference type="GO" id="GO:0006355">
    <property type="term" value="P:regulation of DNA-templated transcription"/>
    <property type="evidence" value="ECO:0007669"/>
    <property type="project" value="InterPro"/>
</dbReference>
<feature type="region of interest" description="Disordered" evidence="4">
    <location>
        <begin position="1"/>
        <end position="23"/>
    </location>
</feature>
<sequence>MTDVAIRRPLQHPPPDDDDPVLASKFVVPEPPRFMVSRPRLLRQLSPGDSERVTVVTGPAGGGKTQLVASWVLGTCKADHVVWITMEDEDNTSRMFWTYVVEGLRRAGLALSSLATPVPATSVDRSFLVRLAAGLADVPGSVVLVLDGVSALSDPQWATDLDFVARHAGPGLRLVLVGRWDPPLPMHRYRLDGTLTEVRSADLAFSREEAAELLDMHGINLSPPALGSLMEHTEGWAAGLRLFALALRGRNDADLVVDRITGEEATIAEYFTVEVLRTLPAEVRGFLLDTSILDTFTPDLAQALTGHVDAAQILAELERENAFVRPTGERSLAYRYHRLFAELLRARLAGADPDRIPRLHRRAAQWFAEHGQVVDAVTHAVRAGDWGTAAATIVADLSIGTLLIEGRTGRLGVLLRGMPDDLDHPEAAIVTAALAVADGNPDLCVAHLSRAEKIIAGDATAPTDAMTLARVLVEVRLAEACQDPARVMRATSMAEALLATVPADRLGRHPDLHVLVLAAKGMAKSWIGDVDAGTAALTEAAMSAGSGCETVKIACLQHLALIRAYEGHLREAERLAHQALELADRCGLAPDRRPVGAAVTLAWVAVERYDIEAAAHHFRVADPRNGGPAGGPAAVAYALAKSRRLQSRGELRGAMHALRDPELTNGPPPPVWLAEETALTRARLLIMMGIPDEGLAIVRGLPDPGHPGAAVVRAAAMLARGEPEQAALAVGPVTEATGVRTPVAVDAWLVLATVAVQTGDPGQARTALRRALQLAAPESHRRSVYQVWAQLRRGLRDDHELAEQYRALAGGTAAATPARARPAPADPNQLVIVEPLSKREMEVLGGMAAMLPTEEIAASMYVSVNTVKTHVRSILRKLCASRRNEAVRRARAIGLI</sequence>
<dbReference type="InterPro" id="IPR016032">
    <property type="entry name" value="Sig_transdc_resp-reg_C-effctor"/>
</dbReference>